<evidence type="ECO:0000313" key="2">
    <source>
        <dbReference type="EMBL" id="ENY78049.1"/>
    </source>
</evidence>
<dbReference type="Gene3D" id="1.10.260.40">
    <property type="entry name" value="lambda repressor-like DNA-binding domains"/>
    <property type="match status" value="1"/>
</dbReference>
<dbReference type="SUPFAM" id="SSF47413">
    <property type="entry name" value="lambda repressor-like DNA-binding domains"/>
    <property type="match status" value="1"/>
</dbReference>
<reference evidence="2 3" key="1">
    <citation type="submission" date="2013-02" db="EMBL/GenBank/DDBJ databases">
        <title>Insights into the proteome of triclosan-resistant Pseudomonas putida TRO1, isolated from activated sludge.</title>
        <authorList>
            <person name="Lolas I.B."/>
            <person name="Almeida B."/>
            <person name="Starnawski P.M."/>
            <person name="Soenderkaer M."/>
            <person name="Nielsen K.L."/>
            <person name="Nielsen J.L."/>
        </authorList>
    </citation>
    <scope>NUCLEOTIDE SEQUENCE [LARGE SCALE GENOMIC DNA]</scope>
    <source>
        <strain evidence="2 3">TRO1</strain>
    </source>
</reference>
<dbReference type="Proteomes" id="UP000013237">
    <property type="component" value="Unassembled WGS sequence"/>
</dbReference>
<accession>A0AAD2WC53</accession>
<sequence length="99" mass="11061">MARENLWIWEEDERNALRKALDEFNQAASPADRITLRKLAEAMGVSTMTVSNYLTGKRPLTIAIALAFEEISGIPVRSFSDRLADEIEAAPHASQDDDQ</sequence>
<dbReference type="GO" id="GO:0003677">
    <property type="term" value="F:DNA binding"/>
    <property type="evidence" value="ECO:0007669"/>
    <property type="project" value="InterPro"/>
</dbReference>
<proteinExistence type="predicted"/>
<evidence type="ECO:0000313" key="3">
    <source>
        <dbReference type="Proteomes" id="UP000013237"/>
    </source>
</evidence>
<dbReference type="InterPro" id="IPR001387">
    <property type="entry name" value="Cro/C1-type_HTH"/>
</dbReference>
<dbReference type="Pfam" id="PF01381">
    <property type="entry name" value="HTH_3"/>
    <property type="match status" value="1"/>
</dbReference>
<protein>
    <submittedName>
        <fullName evidence="2">CI repressor protein</fullName>
    </submittedName>
</protein>
<feature type="domain" description="HTH cro/C1-type" evidence="1">
    <location>
        <begin position="34"/>
        <end position="79"/>
    </location>
</feature>
<dbReference type="InterPro" id="IPR010982">
    <property type="entry name" value="Lambda_DNA-bd_dom_sf"/>
</dbReference>
<evidence type="ECO:0000259" key="1">
    <source>
        <dbReference type="PROSITE" id="PS50943"/>
    </source>
</evidence>
<dbReference type="PROSITE" id="PS50943">
    <property type="entry name" value="HTH_CROC1"/>
    <property type="match status" value="1"/>
</dbReference>
<name>A0AAD2WC53_PSEPU</name>
<comment type="caution">
    <text evidence="2">The sequence shown here is derived from an EMBL/GenBank/DDBJ whole genome shotgun (WGS) entry which is preliminary data.</text>
</comment>
<gene>
    <name evidence="2" type="ORF">C206_08699</name>
</gene>
<dbReference type="AlphaFoldDB" id="A0AAD2WC53"/>
<dbReference type="EMBL" id="APBQ01000056">
    <property type="protein sequence ID" value="ENY78049.1"/>
    <property type="molecule type" value="Genomic_DNA"/>
</dbReference>
<dbReference type="CDD" id="cd00093">
    <property type="entry name" value="HTH_XRE"/>
    <property type="match status" value="1"/>
</dbReference>
<dbReference type="RefSeq" id="WP_004575565.1">
    <property type="nucleotide sequence ID" value="NZ_APBQ01000056.1"/>
</dbReference>
<dbReference type="SMART" id="SM00530">
    <property type="entry name" value="HTH_XRE"/>
    <property type="match status" value="1"/>
</dbReference>
<organism evidence="2 3">
    <name type="scientific">Pseudomonas putida TRO1</name>
    <dbReference type="NCBI Taxonomy" id="1227924"/>
    <lineage>
        <taxon>Bacteria</taxon>
        <taxon>Pseudomonadati</taxon>
        <taxon>Pseudomonadota</taxon>
        <taxon>Gammaproteobacteria</taxon>
        <taxon>Pseudomonadales</taxon>
        <taxon>Pseudomonadaceae</taxon>
        <taxon>Pseudomonas</taxon>
    </lineage>
</organism>